<evidence type="ECO:0000313" key="5">
    <source>
        <dbReference type="Proteomes" id="UP000237481"/>
    </source>
</evidence>
<dbReference type="PANTHER" id="PTHR42862:SF1">
    <property type="entry name" value="DELTA-1-PYRROLINE-5-CARBOXYLATE DEHYDROGENASE 2, ISOFORM A-RELATED"/>
    <property type="match status" value="1"/>
</dbReference>
<dbReference type="InterPro" id="IPR016163">
    <property type="entry name" value="Ald_DH_C"/>
</dbReference>
<keyword evidence="2" id="KW-0520">NAD</keyword>
<dbReference type="Pfam" id="PF00171">
    <property type="entry name" value="Aldedh"/>
    <property type="match status" value="1"/>
</dbReference>
<evidence type="ECO:0000256" key="1">
    <source>
        <dbReference type="ARBA" id="ARBA00023002"/>
    </source>
</evidence>
<reference evidence="4 5" key="1">
    <citation type="submission" date="2018-01" db="EMBL/GenBank/DDBJ databases">
        <title>Harnessing the power of phylogenomics to disentangle the directionality and signatures of interkingdom host jumping in the parasitic fungal genus Tolypocladium.</title>
        <authorList>
            <person name="Quandt C.A."/>
            <person name="Patterson W."/>
            <person name="Spatafora J.W."/>
        </authorList>
    </citation>
    <scope>NUCLEOTIDE SEQUENCE [LARGE SCALE GENOMIC DNA]</scope>
    <source>
        <strain evidence="4 5">NRBC 100945</strain>
    </source>
</reference>
<dbReference type="InterPro" id="IPR016161">
    <property type="entry name" value="Ald_DH/histidinol_DH"/>
</dbReference>
<dbReference type="GO" id="GO:0003842">
    <property type="term" value="F:L-glutamate gamma-semialdehyde dehydrogenase activity"/>
    <property type="evidence" value="ECO:0007669"/>
    <property type="project" value="TreeGrafter"/>
</dbReference>
<keyword evidence="1" id="KW-0560">Oxidoreductase</keyword>
<organism evidence="4 5">
    <name type="scientific">Tolypocladium paradoxum</name>
    <dbReference type="NCBI Taxonomy" id="94208"/>
    <lineage>
        <taxon>Eukaryota</taxon>
        <taxon>Fungi</taxon>
        <taxon>Dikarya</taxon>
        <taxon>Ascomycota</taxon>
        <taxon>Pezizomycotina</taxon>
        <taxon>Sordariomycetes</taxon>
        <taxon>Hypocreomycetidae</taxon>
        <taxon>Hypocreales</taxon>
        <taxon>Ophiocordycipitaceae</taxon>
        <taxon>Tolypocladium</taxon>
    </lineage>
</organism>
<dbReference type="GO" id="GO:0010133">
    <property type="term" value="P:L-proline catabolic process to L-glutamate"/>
    <property type="evidence" value="ECO:0007669"/>
    <property type="project" value="TreeGrafter"/>
</dbReference>
<comment type="caution">
    <text evidence="4">The sequence shown here is derived from an EMBL/GenBank/DDBJ whole genome shotgun (WGS) entry which is preliminary data.</text>
</comment>
<evidence type="ECO:0000256" key="2">
    <source>
        <dbReference type="ARBA" id="ARBA00023027"/>
    </source>
</evidence>
<dbReference type="Proteomes" id="UP000237481">
    <property type="component" value="Unassembled WGS sequence"/>
</dbReference>
<dbReference type="Gene3D" id="3.40.309.10">
    <property type="entry name" value="Aldehyde Dehydrogenase, Chain A, domain 2"/>
    <property type="match status" value="1"/>
</dbReference>
<dbReference type="GO" id="GO:0005759">
    <property type="term" value="C:mitochondrial matrix"/>
    <property type="evidence" value="ECO:0007669"/>
    <property type="project" value="TreeGrafter"/>
</dbReference>
<sequence>MPSSLESEFKDCLVSETQGLAVGNPIDYTTFVGPVIHSASYDKLRDVIDAASKDSELELCCGGIYDDSRGYFLYPTVYRRSNPNHELLSRELCGPILVVYVYDDKKHDDPQGAFAEACKLVDETLQYGLTCAIFASDRNVVRFAEDRLVNTAGNFYINCKSTGAVVGQ</sequence>
<gene>
    <name evidence="4" type="ORF">TPAR_04666</name>
</gene>
<dbReference type="EMBL" id="PKSG01000466">
    <property type="protein sequence ID" value="POR35128.1"/>
    <property type="molecule type" value="Genomic_DNA"/>
</dbReference>
<dbReference type="InterPro" id="IPR015590">
    <property type="entry name" value="Aldehyde_DH_dom"/>
</dbReference>
<name>A0A2S4KY56_9HYPO</name>
<evidence type="ECO:0000259" key="3">
    <source>
        <dbReference type="Pfam" id="PF00171"/>
    </source>
</evidence>
<evidence type="ECO:0000313" key="4">
    <source>
        <dbReference type="EMBL" id="POR35128.1"/>
    </source>
</evidence>
<dbReference type="PANTHER" id="PTHR42862">
    <property type="entry name" value="DELTA-1-PYRROLINE-5-CARBOXYLATE DEHYDROGENASE 1, ISOFORM A-RELATED"/>
    <property type="match status" value="1"/>
</dbReference>
<keyword evidence="5" id="KW-1185">Reference proteome</keyword>
<proteinExistence type="predicted"/>
<dbReference type="InterPro" id="IPR050485">
    <property type="entry name" value="Proline_metab_enzyme"/>
</dbReference>
<dbReference type="OrthoDB" id="5322683at2759"/>
<protein>
    <submittedName>
        <fullName evidence="4">ALDH-like protein</fullName>
    </submittedName>
</protein>
<dbReference type="AlphaFoldDB" id="A0A2S4KY56"/>
<dbReference type="STRING" id="94208.A0A2S4KY56"/>
<dbReference type="SUPFAM" id="SSF53720">
    <property type="entry name" value="ALDH-like"/>
    <property type="match status" value="1"/>
</dbReference>
<feature type="domain" description="Aldehyde dehydrogenase" evidence="3">
    <location>
        <begin position="3"/>
        <end position="165"/>
    </location>
</feature>
<accession>A0A2S4KY56</accession>